<evidence type="ECO:0008006" key="4">
    <source>
        <dbReference type="Google" id="ProtNLM"/>
    </source>
</evidence>
<comment type="caution">
    <text evidence="2">The sequence shown here is derived from an EMBL/GenBank/DDBJ whole genome shotgun (WGS) entry which is preliminary data.</text>
</comment>
<evidence type="ECO:0000313" key="3">
    <source>
        <dbReference type="Proteomes" id="UP000325723"/>
    </source>
</evidence>
<dbReference type="EMBL" id="CABVIE010000008">
    <property type="protein sequence ID" value="VVP04787.1"/>
    <property type="molecule type" value="Genomic_DNA"/>
</dbReference>
<feature type="signal peptide" evidence="1">
    <location>
        <begin position="1"/>
        <end position="20"/>
    </location>
</feature>
<proteinExistence type="predicted"/>
<dbReference type="Proteomes" id="UP000325723">
    <property type="component" value="Unassembled WGS sequence"/>
</dbReference>
<protein>
    <recommendedName>
        <fullName evidence="4">Rap1a immunity protein domain-containing protein</fullName>
    </recommendedName>
</protein>
<feature type="chain" id="PRO_5034247119" description="Rap1a immunity protein domain-containing protein" evidence="1">
    <location>
        <begin position="21"/>
        <end position="114"/>
    </location>
</feature>
<organism evidence="2 3">
    <name type="scientific">Pseudomonas fluorescens</name>
    <dbReference type="NCBI Taxonomy" id="294"/>
    <lineage>
        <taxon>Bacteria</taxon>
        <taxon>Pseudomonadati</taxon>
        <taxon>Pseudomonadota</taxon>
        <taxon>Gammaproteobacteria</taxon>
        <taxon>Pseudomonadales</taxon>
        <taxon>Pseudomonadaceae</taxon>
        <taxon>Pseudomonas</taxon>
    </lineage>
</organism>
<dbReference type="AlphaFoldDB" id="A0A8H2NSR0"/>
<evidence type="ECO:0000313" key="2">
    <source>
        <dbReference type="EMBL" id="VVP04787.1"/>
    </source>
</evidence>
<dbReference type="RefSeq" id="WP_150758054.1">
    <property type="nucleotide sequence ID" value="NZ_CABVIE010000008.1"/>
</dbReference>
<keyword evidence="1" id="KW-0732">Signal</keyword>
<accession>A0A8H2NSR0</accession>
<reference evidence="2 3" key="1">
    <citation type="submission" date="2019-09" db="EMBL/GenBank/DDBJ databases">
        <authorList>
            <person name="Chandra G."/>
            <person name="Truman W A."/>
        </authorList>
    </citation>
    <scope>NUCLEOTIDE SEQUENCE [LARGE SCALE GENOMIC DNA]</scope>
    <source>
        <strain evidence="2">PS900</strain>
    </source>
</reference>
<sequence>MVVRLILVGAALSFIVTAQAADSPEKIVSVYGLGGKGTCGAFIRSLNTPEYHHYFDFAAGFITAQNMALSSGGNVLGSADLNDAMLVVEKYCRENPMTGFLNGLNQLVRNSKAQ</sequence>
<gene>
    <name evidence="2" type="ORF">PS900_03031</name>
</gene>
<name>A0A8H2NSR0_PSEFL</name>
<evidence type="ECO:0000256" key="1">
    <source>
        <dbReference type="SAM" id="SignalP"/>
    </source>
</evidence>